<sequence length="111" mass="12932">MKNQTTIGETNIVSMRFPKLKMKNVKNLGKSYINTLNKAITGKKLTDNQVEKLYYMHLVGEDFPIVSNSIVLQLISAYEKKLDYFVEKEYYENAIEFRDIITSLKETKTVK</sequence>
<accession>A0A085ZPF9</accession>
<dbReference type="RefSeq" id="WP_035684543.1">
    <property type="nucleotide sequence ID" value="NZ_JPRL01000001.1"/>
</dbReference>
<name>A0A085ZPF9_9FLAO</name>
<dbReference type="EMBL" id="JPRL01000001">
    <property type="protein sequence ID" value="KFF06323.1"/>
    <property type="molecule type" value="Genomic_DNA"/>
</dbReference>
<evidence type="ECO:0000313" key="2">
    <source>
        <dbReference type="Proteomes" id="UP000028715"/>
    </source>
</evidence>
<dbReference type="AlphaFoldDB" id="A0A085ZPF9"/>
<protein>
    <submittedName>
        <fullName evidence="1">Uncharacterized protein</fullName>
    </submittedName>
</protein>
<reference evidence="1 2" key="1">
    <citation type="submission" date="2014-07" db="EMBL/GenBank/DDBJ databases">
        <title>Genome of Flavobacterium reichenbachii LMG 25512.</title>
        <authorList>
            <person name="Stropko S.J."/>
            <person name="Pipes S.E."/>
            <person name="Newman J.D."/>
        </authorList>
    </citation>
    <scope>NUCLEOTIDE SEQUENCE [LARGE SCALE GENOMIC DNA]</scope>
    <source>
        <strain evidence="1 2">LMG 25512</strain>
    </source>
</reference>
<organism evidence="1 2">
    <name type="scientific">Flavobacterium reichenbachii</name>
    <dbReference type="NCBI Taxonomy" id="362418"/>
    <lineage>
        <taxon>Bacteria</taxon>
        <taxon>Pseudomonadati</taxon>
        <taxon>Bacteroidota</taxon>
        <taxon>Flavobacteriia</taxon>
        <taxon>Flavobacteriales</taxon>
        <taxon>Flavobacteriaceae</taxon>
        <taxon>Flavobacterium</taxon>
    </lineage>
</organism>
<keyword evidence="2" id="KW-1185">Reference proteome</keyword>
<dbReference type="Proteomes" id="UP000028715">
    <property type="component" value="Unassembled WGS sequence"/>
</dbReference>
<proteinExistence type="predicted"/>
<gene>
    <name evidence="1" type="ORF">IW19_12660</name>
</gene>
<evidence type="ECO:0000313" key="1">
    <source>
        <dbReference type="EMBL" id="KFF06323.1"/>
    </source>
</evidence>
<comment type="caution">
    <text evidence="1">The sequence shown here is derived from an EMBL/GenBank/DDBJ whole genome shotgun (WGS) entry which is preliminary data.</text>
</comment>